<accession>A0ABT1MGL1</accession>
<comment type="caution">
    <text evidence="1">The sequence shown here is derived from an EMBL/GenBank/DDBJ whole genome shotgun (WGS) entry which is preliminary data.</text>
</comment>
<gene>
    <name evidence="1" type="ORF">NMU02_06710</name>
</gene>
<name>A0ABT1MGL1_9BACT</name>
<evidence type="ECO:0008006" key="3">
    <source>
        <dbReference type="Google" id="ProtNLM"/>
    </source>
</evidence>
<sequence length="510" mass="55410">MKTRTHPRVKSRKRPFPKRTAALLLLLPTLCLALTGCLVESYSAAGEAPAGEETVPVTLRLITPSGGNPSRGLTAEEEARVSNLYVFFIREGDGTVHSVVPGEEAGAAPGEGKTFTARLEVAGSAGQEFRCVVLANAASRLSTDNLNLYKGKTYAEIQRMLLSDEITGPPLTRSEGFIMWGEAADRVAASRRPQKITVGLTRALARVDIGLGADPDHWNGNDAGGQPIPFRLKGIYVFKPNDRYAYMPVEGAFDPGLGRVTVPSTAGRPATVPFRYAVPEGATAFTSSIYLPEADIIQGGAGQPGDANHTRRCALVVQGSYDNHPDSYYRIDFRNGQLLCDLLRNHRYRMSVTSVSGDGEKTPEEAYESRTVNITATVLAWNDWSQDVIFDGVDHVYVEQKKILLPGNAGIEAAIAIESNVEPAQWLMSLDGVNFTDASIVSDDAFEVTKPALKAGGSLRIKTKTRLADSQEKNAVLTVKIHRLAFEIAIEQRPDTPEDWTDGDNFDKDF</sequence>
<organism evidence="1 2">
    <name type="scientific">Coprobacter tertius</name>
    <dbReference type="NCBI Taxonomy" id="2944915"/>
    <lineage>
        <taxon>Bacteria</taxon>
        <taxon>Pseudomonadati</taxon>
        <taxon>Bacteroidota</taxon>
        <taxon>Bacteroidia</taxon>
        <taxon>Bacteroidales</taxon>
        <taxon>Barnesiellaceae</taxon>
        <taxon>Coprobacter</taxon>
    </lineage>
</organism>
<evidence type="ECO:0000313" key="1">
    <source>
        <dbReference type="EMBL" id="MCP9611778.1"/>
    </source>
</evidence>
<dbReference type="EMBL" id="JANDHW010000005">
    <property type="protein sequence ID" value="MCP9611778.1"/>
    <property type="molecule type" value="Genomic_DNA"/>
</dbReference>
<protein>
    <recommendedName>
        <fullName evidence="3">Major fimbrial subunit protein N-terminal domain-containing protein</fullName>
    </recommendedName>
</protein>
<reference evidence="1 2" key="1">
    <citation type="submission" date="2022-07" db="EMBL/GenBank/DDBJ databases">
        <title>Fecal culturing of patients with breast cancer.</title>
        <authorList>
            <person name="Teng N.M.Y."/>
            <person name="Kiu R."/>
            <person name="Evans R."/>
            <person name="Baker D.J."/>
            <person name="Zenner C."/>
            <person name="Robinson S.D."/>
            <person name="Hall L.J."/>
        </authorList>
    </citation>
    <scope>NUCLEOTIDE SEQUENCE [LARGE SCALE GENOMIC DNA]</scope>
    <source>
        <strain evidence="1 2">LH1063</strain>
    </source>
</reference>
<keyword evidence="2" id="KW-1185">Reference proteome</keyword>
<evidence type="ECO:0000313" key="2">
    <source>
        <dbReference type="Proteomes" id="UP001205603"/>
    </source>
</evidence>
<proteinExistence type="predicted"/>
<dbReference type="Gene3D" id="2.60.40.2580">
    <property type="match status" value="1"/>
</dbReference>
<dbReference type="Proteomes" id="UP001205603">
    <property type="component" value="Unassembled WGS sequence"/>
</dbReference>
<dbReference type="RefSeq" id="WP_255026795.1">
    <property type="nucleotide sequence ID" value="NZ_JANDHW010000005.1"/>
</dbReference>